<dbReference type="CDD" id="cd00761">
    <property type="entry name" value="Glyco_tranf_GTA_type"/>
    <property type="match status" value="1"/>
</dbReference>
<dbReference type="PANTHER" id="PTHR22916">
    <property type="entry name" value="GLYCOSYLTRANSFERASE"/>
    <property type="match status" value="1"/>
</dbReference>
<evidence type="ECO:0000259" key="1">
    <source>
        <dbReference type="Pfam" id="PF00535"/>
    </source>
</evidence>
<dbReference type="InterPro" id="IPR029044">
    <property type="entry name" value="Nucleotide-diphossugar_trans"/>
</dbReference>
<protein>
    <submittedName>
        <fullName evidence="2">Glycosyltransferase family 2 protein</fullName>
    </submittedName>
</protein>
<evidence type="ECO:0000313" key="2">
    <source>
        <dbReference type="EMBL" id="RGC05556.1"/>
    </source>
</evidence>
<dbReference type="PANTHER" id="PTHR22916:SF3">
    <property type="entry name" value="UDP-GLCNAC:BETAGAL BETA-1,3-N-ACETYLGLUCOSAMINYLTRANSFERASE-LIKE PROTEIN 1"/>
    <property type="match status" value="1"/>
</dbReference>
<dbReference type="Pfam" id="PF00535">
    <property type="entry name" value="Glycos_transf_2"/>
    <property type="match status" value="1"/>
</dbReference>
<sequence>MVSVIIPCYNSEKTIGSCLESILNQTYSDIEVITVDDGSTDKTSEIIQTYSDRDSRILLIRKENGGVSSARNLGIHVAHGDWLLFVDSDDTILNTHIETLIKNAVSPSSIVISGFKEVRDGKILDGIKMPTEIYEPKDGLAIGIGMIPYPMNYRIAFAGPWAKLIPKKIVVENNIFFPEDLSLGEDTLFIYECYSHCDKIVIVHEHLYLYHIISNSGSLSSKGTVGMEMTIESQRRLYAKKVSLLLEKGILDDYPQIYHGTYIALWWSIRNTAYGERVKYSDIKQAFTKLISDKNIQNGALFCNPEDIKERVICYLIRHKNITFLCSTVYILNFFLGKKS</sequence>
<dbReference type="Gene3D" id="3.90.550.10">
    <property type="entry name" value="Spore Coat Polysaccharide Biosynthesis Protein SpsA, Chain A"/>
    <property type="match status" value="1"/>
</dbReference>
<keyword evidence="2" id="KW-0808">Transferase</keyword>
<dbReference type="AlphaFoldDB" id="A0A3E2V4U0"/>
<proteinExistence type="predicted"/>
<organism evidence="2 3">
    <name type="scientific">Faecalibacterium prausnitzii</name>
    <dbReference type="NCBI Taxonomy" id="853"/>
    <lineage>
        <taxon>Bacteria</taxon>
        <taxon>Bacillati</taxon>
        <taxon>Bacillota</taxon>
        <taxon>Clostridia</taxon>
        <taxon>Eubacteriales</taxon>
        <taxon>Oscillospiraceae</taxon>
        <taxon>Faecalibacterium</taxon>
    </lineage>
</organism>
<dbReference type="RefSeq" id="WP_117476392.1">
    <property type="nucleotide sequence ID" value="NZ_QVEZ01000004.1"/>
</dbReference>
<dbReference type="InterPro" id="IPR001173">
    <property type="entry name" value="Glyco_trans_2-like"/>
</dbReference>
<name>A0A3E2V4U0_9FIRM</name>
<evidence type="ECO:0000313" key="3">
    <source>
        <dbReference type="Proteomes" id="UP000261079"/>
    </source>
</evidence>
<dbReference type="Proteomes" id="UP000261079">
    <property type="component" value="Unassembled WGS sequence"/>
</dbReference>
<dbReference type="SUPFAM" id="SSF53448">
    <property type="entry name" value="Nucleotide-diphospho-sugar transferases"/>
    <property type="match status" value="1"/>
</dbReference>
<comment type="caution">
    <text evidence="2">The sequence shown here is derived from an EMBL/GenBank/DDBJ whole genome shotgun (WGS) entry which is preliminary data.</text>
</comment>
<dbReference type="EMBL" id="QVEZ01000004">
    <property type="protein sequence ID" value="RGC05556.1"/>
    <property type="molecule type" value="Genomic_DNA"/>
</dbReference>
<reference evidence="2 3" key="1">
    <citation type="submission" date="2018-08" db="EMBL/GenBank/DDBJ databases">
        <title>A genome reference for cultivated species of the human gut microbiota.</title>
        <authorList>
            <person name="Zou Y."/>
            <person name="Xue W."/>
            <person name="Luo G."/>
        </authorList>
    </citation>
    <scope>NUCLEOTIDE SEQUENCE [LARGE SCALE GENOMIC DNA]</scope>
    <source>
        <strain evidence="2 3">AM42-11AC</strain>
    </source>
</reference>
<accession>A0A3E2V4U0</accession>
<feature type="domain" description="Glycosyltransferase 2-like" evidence="1">
    <location>
        <begin position="3"/>
        <end position="121"/>
    </location>
</feature>
<gene>
    <name evidence="2" type="ORF">DW905_07995</name>
</gene>
<dbReference type="GO" id="GO:0016758">
    <property type="term" value="F:hexosyltransferase activity"/>
    <property type="evidence" value="ECO:0007669"/>
    <property type="project" value="UniProtKB-ARBA"/>
</dbReference>